<feature type="DNA-binding region" description="OmpR/PhoB-type" evidence="5">
    <location>
        <begin position="80"/>
        <end position="134"/>
    </location>
</feature>
<evidence type="ECO:0000256" key="1">
    <source>
        <dbReference type="ARBA" id="ARBA00022553"/>
    </source>
</evidence>
<dbReference type="AlphaFoldDB" id="I7A212"/>
<keyword evidence="2" id="KW-0902">Two-component regulatory system</keyword>
<dbReference type="InterPro" id="IPR001789">
    <property type="entry name" value="Sig_transdc_resp-reg_receiver"/>
</dbReference>
<dbReference type="PANTHER" id="PTHR48111">
    <property type="entry name" value="REGULATOR OF RPOS"/>
    <property type="match status" value="1"/>
</dbReference>
<dbReference type="STRING" id="1191523.MROS_2041"/>
<dbReference type="KEGG" id="mro:MROS_2041"/>
<feature type="domain" description="OmpR/PhoB-type" evidence="7">
    <location>
        <begin position="80"/>
        <end position="134"/>
    </location>
</feature>
<dbReference type="GO" id="GO:0000976">
    <property type="term" value="F:transcription cis-regulatory region binding"/>
    <property type="evidence" value="ECO:0007669"/>
    <property type="project" value="TreeGrafter"/>
</dbReference>
<keyword evidence="9" id="KW-1185">Reference proteome</keyword>
<evidence type="ECO:0000256" key="2">
    <source>
        <dbReference type="ARBA" id="ARBA00023012"/>
    </source>
</evidence>
<sequence length="134" mass="15250">MLPGKDGIEICKELRKYNKEAPVLMLTAKSEEIDKVIGFNTGADDYLTKPFSIAELIARIKALFRRIEIDKHGIQDAQDKKILQYGKLLIDLENRRVTIEGAKVDLTVKEYELLVLFAGKPGRSFSRMELLNLI</sequence>
<dbReference type="PROSITE" id="PS51755">
    <property type="entry name" value="OMPR_PHOB"/>
    <property type="match status" value="1"/>
</dbReference>
<evidence type="ECO:0000256" key="3">
    <source>
        <dbReference type="ARBA" id="ARBA00023125"/>
    </source>
</evidence>
<dbReference type="InterPro" id="IPR036388">
    <property type="entry name" value="WH-like_DNA-bd_sf"/>
</dbReference>
<dbReference type="GO" id="GO:0006355">
    <property type="term" value="P:regulation of DNA-templated transcription"/>
    <property type="evidence" value="ECO:0007669"/>
    <property type="project" value="InterPro"/>
</dbReference>
<keyword evidence="1" id="KW-0597">Phosphoprotein</keyword>
<protein>
    <recommendedName>
        <fullName evidence="10">Two component transcriptional regulator, winged helix family</fullName>
    </recommendedName>
</protein>
<name>I7A212_MELRP</name>
<dbReference type="PROSITE" id="PS50110">
    <property type="entry name" value="RESPONSE_REGULATORY"/>
    <property type="match status" value="1"/>
</dbReference>
<dbReference type="PANTHER" id="PTHR48111:SF40">
    <property type="entry name" value="PHOSPHATE REGULON TRANSCRIPTIONAL REGULATORY PROTEIN PHOB"/>
    <property type="match status" value="1"/>
</dbReference>
<feature type="domain" description="Response regulatory" evidence="6">
    <location>
        <begin position="1"/>
        <end position="64"/>
    </location>
</feature>
<dbReference type="eggNOG" id="COG0745">
    <property type="taxonomic scope" value="Bacteria"/>
</dbReference>
<dbReference type="GO" id="GO:0005829">
    <property type="term" value="C:cytosol"/>
    <property type="evidence" value="ECO:0007669"/>
    <property type="project" value="TreeGrafter"/>
</dbReference>
<evidence type="ECO:0008006" key="10">
    <source>
        <dbReference type="Google" id="ProtNLM"/>
    </source>
</evidence>
<dbReference type="InterPro" id="IPR001867">
    <property type="entry name" value="OmpR/PhoB-type_DNA-bd"/>
</dbReference>
<keyword evidence="3 5" id="KW-0238">DNA-binding</keyword>
<evidence type="ECO:0000313" key="8">
    <source>
        <dbReference type="EMBL" id="AFN75273.1"/>
    </source>
</evidence>
<organism evidence="8 9">
    <name type="scientific">Melioribacter roseus (strain DSM 23840 / JCM 17771 / VKM B-2668 / P3M-2)</name>
    <dbReference type="NCBI Taxonomy" id="1191523"/>
    <lineage>
        <taxon>Bacteria</taxon>
        <taxon>Pseudomonadati</taxon>
        <taxon>Ignavibacteriota</taxon>
        <taxon>Ignavibacteria</taxon>
        <taxon>Ignavibacteriales</taxon>
        <taxon>Melioribacteraceae</taxon>
        <taxon>Melioribacter</taxon>
    </lineage>
</organism>
<comment type="caution">
    <text evidence="4">Lacks conserved residue(s) required for the propagation of feature annotation.</text>
</comment>
<dbReference type="Gene3D" id="1.10.10.10">
    <property type="entry name" value="Winged helix-like DNA-binding domain superfamily/Winged helix DNA-binding domain"/>
    <property type="match status" value="1"/>
</dbReference>
<dbReference type="Pfam" id="PF00072">
    <property type="entry name" value="Response_reg"/>
    <property type="match status" value="1"/>
</dbReference>
<dbReference type="EMBL" id="CP003557">
    <property type="protein sequence ID" value="AFN75273.1"/>
    <property type="molecule type" value="Genomic_DNA"/>
</dbReference>
<evidence type="ECO:0000259" key="7">
    <source>
        <dbReference type="PROSITE" id="PS51755"/>
    </source>
</evidence>
<reference evidence="8 9" key="1">
    <citation type="journal article" date="2013" name="PLoS ONE">
        <title>Genomic analysis of Melioribacter roseus, facultatively anaerobic organotrophic bacterium representing a novel deep lineage within Bacteriodetes/Chlorobi group.</title>
        <authorList>
            <person name="Kadnikov V.V."/>
            <person name="Mardanov A.V."/>
            <person name="Podosokorskaya O.A."/>
            <person name="Gavrilov S.N."/>
            <person name="Kublanov I.V."/>
            <person name="Beletsky A.V."/>
            <person name="Bonch-Osmolovskaya E.A."/>
            <person name="Ravin N.V."/>
        </authorList>
    </citation>
    <scope>NUCLEOTIDE SEQUENCE [LARGE SCALE GENOMIC DNA]</scope>
    <source>
        <strain evidence="9">JCM 17771 / P3M-2</strain>
    </source>
</reference>
<dbReference type="Proteomes" id="UP000009011">
    <property type="component" value="Chromosome"/>
</dbReference>
<dbReference type="InterPro" id="IPR011006">
    <property type="entry name" value="CheY-like_superfamily"/>
</dbReference>
<dbReference type="InterPro" id="IPR039420">
    <property type="entry name" value="WalR-like"/>
</dbReference>
<evidence type="ECO:0000256" key="5">
    <source>
        <dbReference type="PROSITE-ProRule" id="PRU01091"/>
    </source>
</evidence>
<evidence type="ECO:0000313" key="9">
    <source>
        <dbReference type="Proteomes" id="UP000009011"/>
    </source>
</evidence>
<dbReference type="SUPFAM" id="SSF52172">
    <property type="entry name" value="CheY-like"/>
    <property type="match status" value="1"/>
</dbReference>
<gene>
    <name evidence="8" type="ordered locus">MROS_2041</name>
</gene>
<evidence type="ECO:0000256" key="4">
    <source>
        <dbReference type="PROSITE-ProRule" id="PRU00169"/>
    </source>
</evidence>
<dbReference type="InterPro" id="IPR016032">
    <property type="entry name" value="Sig_transdc_resp-reg_C-effctor"/>
</dbReference>
<dbReference type="CDD" id="cd00383">
    <property type="entry name" value="trans_reg_C"/>
    <property type="match status" value="1"/>
</dbReference>
<dbReference type="SUPFAM" id="SSF46894">
    <property type="entry name" value="C-terminal effector domain of the bipartite response regulators"/>
    <property type="match status" value="1"/>
</dbReference>
<dbReference type="HOGENOM" id="CLU_000445_30_8_10"/>
<dbReference type="GO" id="GO:0000156">
    <property type="term" value="F:phosphorelay response regulator activity"/>
    <property type="evidence" value="ECO:0007669"/>
    <property type="project" value="TreeGrafter"/>
</dbReference>
<evidence type="ECO:0000259" key="6">
    <source>
        <dbReference type="PROSITE" id="PS50110"/>
    </source>
</evidence>
<proteinExistence type="predicted"/>
<accession>I7A212</accession>
<dbReference type="Gene3D" id="3.40.50.2300">
    <property type="match status" value="1"/>
</dbReference>
<dbReference type="GO" id="GO:0032993">
    <property type="term" value="C:protein-DNA complex"/>
    <property type="evidence" value="ECO:0007669"/>
    <property type="project" value="TreeGrafter"/>
</dbReference>